<evidence type="ECO:0000313" key="1">
    <source>
        <dbReference type="EMBL" id="KAJ2891447.1"/>
    </source>
</evidence>
<keyword evidence="2" id="KW-1185">Reference proteome</keyword>
<proteinExistence type="predicted"/>
<evidence type="ECO:0000313" key="2">
    <source>
        <dbReference type="Proteomes" id="UP001139981"/>
    </source>
</evidence>
<gene>
    <name evidence="1" type="ORF">IWW38_003612</name>
</gene>
<protein>
    <submittedName>
        <fullName evidence="1">Uncharacterized protein</fullName>
    </submittedName>
</protein>
<sequence length="313" mass="34717">MNVDYSECQRVGLGTYSDMMNASEYHRIYELRQAGMGWADIHQRSLQYSDPLALRHRFNYLKGRLRDMTEEVVAAAKWTDVECKRAMEIGCRHVESTTRLELADIMQREFPGKPFDDVSAFANEFRNTLKFAVMRERQWIQMQGLVARHGKDWDVVGKAMNILPSRAQYNWIIYGPDGDEFFGSYIAEEAPVSPEATPTSPEAISPWQEANSPLPEASSASPEAYSSFLEANSPWPEADLASPEAKLPSPEADLALPDVTRALPEANLPSPEATPTSSEANSPSPETTLTSPDASPALPKTDTFASGKIGIVR</sequence>
<reference evidence="1" key="1">
    <citation type="submission" date="2022-07" db="EMBL/GenBank/DDBJ databases">
        <title>Phylogenomic reconstructions and comparative analyses of Kickxellomycotina fungi.</title>
        <authorList>
            <person name="Reynolds N.K."/>
            <person name="Stajich J.E."/>
            <person name="Barry K."/>
            <person name="Grigoriev I.V."/>
            <person name="Crous P."/>
            <person name="Smith M.E."/>
        </authorList>
    </citation>
    <scope>NUCLEOTIDE SEQUENCE</scope>
    <source>
        <strain evidence="1">CBS 190363</strain>
    </source>
</reference>
<organism evidence="1 2">
    <name type="scientific">Coemansia aciculifera</name>
    <dbReference type="NCBI Taxonomy" id="417176"/>
    <lineage>
        <taxon>Eukaryota</taxon>
        <taxon>Fungi</taxon>
        <taxon>Fungi incertae sedis</taxon>
        <taxon>Zoopagomycota</taxon>
        <taxon>Kickxellomycotina</taxon>
        <taxon>Kickxellomycetes</taxon>
        <taxon>Kickxellales</taxon>
        <taxon>Kickxellaceae</taxon>
        <taxon>Coemansia</taxon>
    </lineage>
</organism>
<comment type="caution">
    <text evidence="1">The sequence shown here is derived from an EMBL/GenBank/DDBJ whole genome shotgun (WGS) entry which is preliminary data.</text>
</comment>
<name>A0ACC1M0M6_9FUNG</name>
<accession>A0ACC1M0M6</accession>
<dbReference type="EMBL" id="JANBVB010000986">
    <property type="protein sequence ID" value="KAJ2891447.1"/>
    <property type="molecule type" value="Genomic_DNA"/>
</dbReference>
<dbReference type="Proteomes" id="UP001139981">
    <property type="component" value="Unassembled WGS sequence"/>
</dbReference>